<dbReference type="Proteomes" id="UP000825729">
    <property type="component" value="Unassembled WGS sequence"/>
</dbReference>
<protein>
    <recommendedName>
        <fullName evidence="2">FAD-dependent oxidoreductase domain-containing protein 1</fullName>
    </recommendedName>
</protein>
<dbReference type="PANTHER" id="PTHR13847:SF287">
    <property type="entry name" value="FAD-DEPENDENT OXIDOREDUCTASE DOMAIN-CONTAINING PROTEIN 1"/>
    <property type="match status" value="1"/>
</dbReference>
<gene>
    <name evidence="5" type="ORF">H6P81_013220</name>
</gene>
<sequence length="499" mass="53799">MHPVAVCSRGPGIKYDFLWVRETTLPRRPFVSGIRAGSSALGFLSISSLNLGKFKAGSRRHCIPSATALSSSGMVENLVFDVVIVGAGIIGLTIAREFLLESDLSVAIVDAGIPCSGATGAGQGYIWMIHKTPGSDIWELAARSKQLWEALVKSIEHAGMDPLEILGWKKTGSLLIGRTPVELATLEQRVKLLSGAGVRAEFLSSTDLHLKEPELEVSEESGAAFLLDDCQLDAHHTVAFIEKGNRSFASHGRYAEFYHDPACCLIRSSQNGEVQAVQTSKKILYSKKAVIVAAGAWTGLLMQNLVSQTDVSLDIPMKPRKGHLLILENFNHIQLNHGLMEAGYVDHQVTASPPTSASGLIQHEHSLTSISMTATSDMMGNVVLGSSRTFSGFNTETEESIILRIWERAGEFLPNLKNFSLLNLGSSRKVRVGLRPYMPDGKPIIGPIPGLPKVFLATGHEGGGLCMALGTAEMIADMVLGRTFKVDPAPFSVQGRCCR</sequence>
<feature type="domain" description="FAD dependent oxidoreductase" evidence="4">
    <location>
        <begin position="81"/>
        <end position="478"/>
    </location>
</feature>
<comment type="caution">
    <text evidence="5">The sequence shown here is derived from an EMBL/GenBank/DDBJ whole genome shotgun (WGS) entry which is preliminary data.</text>
</comment>
<dbReference type="SUPFAM" id="SSF54373">
    <property type="entry name" value="FAD-linked reductases, C-terminal domain"/>
    <property type="match status" value="1"/>
</dbReference>
<comment type="function">
    <text evidence="3">Required for the assembly of the mitochondrial membrane respiratory chain NADH dehydrogenase (Complex I). Involved in mid-late stages of complex I assembly.</text>
</comment>
<evidence type="ECO:0000256" key="2">
    <source>
        <dbReference type="ARBA" id="ARBA00039785"/>
    </source>
</evidence>
<dbReference type="AlphaFoldDB" id="A0AAV7EHD5"/>
<dbReference type="GO" id="GO:0005737">
    <property type="term" value="C:cytoplasm"/>
    <property type="evidence" value="ECO:0007669"/>
    <property type="project" value="TreeGrafter"/>
</dbReference>
<dbReference type="EMBL" id="JAINDJ010000005">
    <property type="protein sequence ID" value="KAG9447092.1"/>
    <property type="molecule type" value="Genomic_DNA"/>
</dbReference>
<dbReference type="InterPro" id="IPR006076">
    <property type="entry name" value="FAD-dep_OxRdtase"/>
</dbReference>
<evidence type="ECO:0000313" key="6">
    <source>
        <dbReference type="Proteomes" id="UP000825729"/>
    </source>
</evidence>
<evidence type="ECO:0000259" key="4">
    <source>
        <dbReference type="Pfam" id="PF01266"/>
    </source>
</evidence>
<proteinExistence type="predicted"/>
<dbReference type="PANTHER" id="PTHR13847">
    <property type="entry name" value="SARCOSINE DEHYDROGENASE-RELATED"/>
    <property type="match status" value="1"/>
</dbReference>
<dbReference type="Gene3D" id="3.30.9.10">
    <property type="entry name" value="D-Amino Acid Oxidase, subunit A, domain 2"/>
    <property type="match status" value="1"/>
</dbReference>
<dbReference type="SUPFAM" id="SSF51905">
    <property type="entry name" value="FAD/NAD(P)-binding domain"/>
    <property type="match status" value="1"/>
</dbReference>
<dbReference type="Gene3D" id="3.50.50.60">
    <property type="entry name" value="FAD/NAD(P)-binding domain"/>
    <property type="match status" value="1"/>
</dbReference>
<dbReference type="Pfam" id="PF01266">
    <property type="entry name" value="DAO"/>
    <property type="match status" value="1"/>
</dbReference>
<dbReference type="InterPro" id="IPR036188">
    <property type="entry name" value="FAD/NAD-bd_sf"/>
</dbReference>
<name>A0AAV7EHD5_ARIFI</name>
<reference evidence="5 6" key="1">
    <citation type="submission" date="2021-07" db="EMBL/GenBank/DDBJ databases">
        <title>The Aristolochia fimbriata genome: insights into angiosperm evolution, floral development and chemical biosynthesis.</title>
        <authorList>
            <person name="Jiao Y."/>
        </authorList>
    </citation>
    <scope>NUCLEOTIDE SEQUENCE [LARGE SCALE GENOMIC DNA]</scope>
    <source>
        <strain evidence="5">IBCAS-2021</strain>
        <tissue evidence="5">Leaf</tissue>
    </source>
</reference>
<keyword evidence="6" id="KW-1185">Reference proteome</keyword>
<organism evidence="5 6">
    <name type="scientific">Aristolochia fimbriata</name>
    <name type="common">White veined hardy Dutchman's pipe vine</name>
    <dbReference type="NCBI Taxonomy" id="158543"/>
    <lineage>
        <taxon>Eukaryota</taxon>
        <taxon>Viridiplantae</taxon>
        <taxon>Streptophyta</taxon>
        <taxon>Embryophyta</taxon>
        <taxon>Tracheophyta</taxon>
        <taxon>Spermatophyta</taxon>
        <taxon>Magnoliopsida</taxon>
        <taxon>Magnoliidae</taxon>
        <taxon>Piperales</taxon>
        <taxon>Aristolochiaceae</taxon>
        <taxon>Aristolochia</taxon>
    </lineage>
</organism>
<accession>A0AAV7EHD5</accession>
<dbReference type="GO" id="GO:0016491">
    <property type="term" value="F:oxidoreductase activity"/>
    <property type="evidence" value="ECO:0007669"/>
    <property type="project" value="UniProtKB-KW"/>
</dbReference>
<keyword evidence="1" id="KW-0560">Oxidoreductase</keyword>
<evidence type="ECO:0000313" key="5">
    <source>
        <dbReference type="EMBL" id="KAG9447092.1"/>
    </source>
</evidence>
<evidence type="ECO:0000256" key="1">
    <source>
        <dbReference type="ARBA" id="ARBA00023002"/>
    </source>
</evidence>
<evidence type="ECO:0000256" key="3">
    <source>
        <dbReference type="ARBA" id="ARBA00046185"/>
    </source>
</evidence>